<reference evidence="2 3" key="1">
    <citation type="submission" date="2016-07" db="EMBL/GenBank/DDBJ databases">
        <title>Complete genome sequence of Altererythrobacter namhicola JCM 16345T, containing esterase-encoding genes.</title>
        <authorList>
            <person name="Cheng H."/>
            <person name="Wu Y.-H."/>
            <person name="Jian S.-L."/>
            <person name="Huo Y.-Y."/>
            <person name="Wang C.-S."/>
            <person name="Xu X.-W."/>
        </authorList>
    </citation>
    <scope>NUCLEOTIDE SEQUENCE [LARGE SCALE GENOMIC DNA]</scope>
    <source>
        <strain evidence="2 3">JCM 16345</strain>
    </source>
</reference>
<evidence type="ECO:0000313" key="2">
    <source>
        <dbReference type="EMBL" id="ANU07604.1"/>
    </source>
</evidence>
<dbReference type="Proteomes" id="UP000092698">
    <property type="component" value="Chromosome"/>
</dbReference>
<evidence type="ECO:0000259" key="1">
    <source>
        <dbReference type="PROSITE" id="PS51186"/>
    </source>
</evidence>
<dbReference type="Pfam" id="PF13302">
    <property type="entry name" value="Acetyltransf_3"/>
    <property type="match status" value="1"/>
</dbReference>
<dbReference type="STRING" id="645517.A6F65_01298"/>
<organism evidence="2 3">
    <name type="scientific">Paraurantiacibacter namhicola</name>
    <dbReference type="NCBI Taxonomy" id="645517"/>
    <lineage>
        <taxon>Bacteria</taxon>
        <taxon>Pseudomonadati</taxon>
        <taxon>Pseudomonadota</taxon>
        <taxon>Alphaproteobacteria</taxon>
        <taxon>Sphingomonadales</taxon>
        <taxon>Erythrobacteraceae</taxon>
        <taxon>Paraurantiacibacter</taxon>
    </lineage>
</organism>
<dbReference type="SUPFAM" id="SSF55729">
    <property type="entry name" value="Acyl-CoA N-acyltransferases (Nat)"/>
    <property type="match status" value="1"/>
</dbReference>
<proteinExistence type="predicted"/>
<dbReference type="RefSeq" id="WP_067786951.1">
    <property type="nucleotide sequence ID" value="NZ_CP016545.1"/>
</dbReference>
<dbReference type="GO" id="GO:1990189">
    <property type="term" value="F:protein N-terminal-serine acetyltransferase activity"/>
    <property type="evidence" value="ECO:0007669"/>
    <property type="project" value="TreeGrafter"/>
</dbReference>
<dbReference type="GO" id="GO:0008999">
    <property type="term" value="F:protein-N-terminal-alanine acetyltransferase activity"/>
    <property type="evidence" value="ECO:0007669"/>
    <property type="project" value="TreeGrafter"/>
</dbReference>
<dbReference type="KEGG" id="anh:A6F65_01298"/>
<dbReference type="InterPro" id="IPR000182">
    <property type="entry name" value="GNAT_dom"/>
</dbReference>
<name>A0A1C7D803_9SPHN</name>
<dbReference type="OrthoDB" id="5295305at2"/>
<protein>
    <recommendedName>
        <fullName evidence="1">N-acetyltransferase domain-containing protein</fullName>
    </recommendedName>
</protein>
<feature type="domain" description="N-acetyltransferase" evidence="1">
    <location>
        <begin position="13"/>
        <end position="180"/>
    </location>
</feature>
<sequence length="184" mass="20703">MKHQVTTLTTERFSLRPIRAEDTAALYPTFRDEAQMRYWSRGPFASEAELDGWLRDPTWDGHCWIAEETGGNGQAIARLVAIPDMDGVMETGYLVAKHRQGEGIARECMTALLDHLFAPKAEGNGGGYGLRRVWADTDPENAPSNALLVCLGFMREGRLRSQWETHIGVRDSLVWGLLREEWNG</sequence>
<accession>A0A1C7D803</accession>
<dbReference type="InterPro" id="IPR051908">
    <property type="entry name" value="Ribosomal_N-acetyltransferase"/>
</dbReference>
<gene>
    <name evidence="2" type="ORF">A6F65_01298</name>
</gene>
<dbReference type="Gene3D" id="3.40.630.30">
    <property type="match status" value="1"/>
</dbReference>
<dbReference type="AlphaFoldDB" id="A0A1C7D803"/>
<dbReference type="EMBL" id="CP016545">
    <property type="protein sequence ID" value="ANU07604.1"/>
    <property type="molecule type" value="Genomic_DNA"/>
</dbReference>
<dbReference type="GO" id="GO:0005737">
    <property type="term" value="C:cytoplasm"/>
    <property type="evidence" value="ECO:0007669"/>
    <property type="project" value="TreeGrafter"/>
</dbReference>
<keyword evidence="3" id="KW-1185">Reference proteome</keyword>
<dbReference type="InterPro" id="IPR016181">
    <property type="entry name" value="Acyl_CoA_acyltransferase"/>
</dbReference>
<dbReference type="PROSITE" id="PS51186">
    <property type="entry name" value="GNAT"/>
    <property type="match status" value="1"/>
</dbReference>
<evidence type="ECO:0000313" key="3">
    <source>
        <dbReference type="Proteomes" id="UP000092698"/>
    </source>
</evidence>
<dbReference type="PANTHER" id="PTHR43441:SF6">
    <property type="entry name" value="N-ACETYLTRANSFERASE DOMAIN-CONTAINING PROTEIN"/>
    <property type="match status" value="1"/>
</dbReference>
<dbReference type="PANTHER" id="PTHR43441">
    <property type="entry name" value="RIBOSOMAL-PROTEIN-SERINE ACETYLTRANSFERASE"/>
    <property type="match status" value="1"/>
</dbReference>